<feature type="signal peptide" evidence="3">
    <location>
        <begin position="1"/>
        <end position="19"/>
    </location>
</feature>
<keyword evidence="2" id="KW-0472">Membrane</keyword>
<feature type="transmembrane region" description="Helical" evidence="2">
    <location>
        <begin position="433"/>
        <end position="455"/>
    </location>
</feature>
<dbReference type="EMBL" id="JACIGE010000008">
    <property type="protein sequence ID" value="MBB4247961.1"/>
    <property type="molecule type" value="Genomic_DNA"/>
</dbReference>
<feature type="region of interest" description="Disordered" evidence="1">
    <location>
        <begin position="660"/>
        <end position="708"/>
    </location>
</feature>
<dbReference type="AlphaFoldDB" id="A0A840G936"/>
<evidence type="ECO:0000313" key="5">
    <source>
        <dbReference type="Proteomes" id="UP000587070"/>
    </source>
</evidence>
<proteinExistence type="predicted"/>
<reference evidence="4 5" key="1">
    <citation type="submission" date="2020-08" db="EMBL/GenBank/DDBJ databases">
        <title>Genome sequencing of Purple Non-Sulfur Bacteria from various extreme environments.</title>
        <authorList>
            <person name="Mayer M."/>
        </authorList>
    </citation>
    <scope>NUCLEOTIDE SEQUENCE [LARGE SCALE GENOMIC DNA]</scope>
    <source>
        <strain evidence="4 5">2761</strain>
    </source>
</reference>
<feature type="transmembrane region" description="Helical" evidence="2">
    <location>
        <begin position="541"/>
        <end position="565"/>
    </location>
</feature>
<evidence type="ECO:0000256" key="3">
    <source>
        <dbReference type="SAM" id="SignalP"/>
    </source>
</evidence>
<feature type="compositionally biased region" description="Polar residues" evidence="1">
    <location>
        <begin position="696"/>
        <end position="708"/>
    </location>
</feature>
<organism evidence="4 5">
    <name type="scientific">Rhodocyclus tenuis</name>
    <name type="common">Rhodospirillum tenue</name>
    <dbReference type="NCBI Taxonomy" id="1066"/>
    <lineage>
        <taxon>Bacteria</taxon>
        <taxon>Pseudomonadati</taxon>
        <taxon>Pseudomonadota</taxon>
        <taxon>Betaproteobacteria</taxon>
        <taxon>Rhodocyclales</taxon>
        <taxon>Rhodocyclaceae</taxon>
        <taxon>Rhodocyclus</taxon>
    </lineage>
</organism>
<protein>
    <recommendedName>
        <fullName evidence="6">DotA/TraY family protein</fullName>
    </recommendedName>
</protein>
<evidence type="ECO:0000256" key="2">
    <source>
        <dbReference type="SAM" id="Phobius"/>
    </source>
</evidence>
<comment type="caution">
    <text evidence="4">The sequence shown here is derived from an EMBL/GenBank/DDBJ whole genome shotgun (WGS) entry which is preliminary data.</text>
</comment>
<dbReference type="InterPro" id="IPR027628">
    <property type="entry name" value="DotA_TraY"/>
</dbReference>
<name>A0A840G936_RHOTE</name>
<feature type="transmembrane region" description="Helical" evidence="2">
    <location>
        <begin position="35"/>
        <end position="55"/>
    </location>
</feature>
<sequence length="708" mass="71923">MIRRFLLLLIAAAPGVALADATPALQSYEAAASDPALQMLSAIFGSASGIFGGAANPVVDGMFLAFNTAILAIASAWFAWNITSAIASSSWDGEVLGKRYSTLWMPIRTVTGAAMLLPVWKGWNLAQLAMAYAASLGIGIGNAVYSHLPSTPTGAAVVAPAAPGMGLAVESLADGWRCVIERRRSQVQMRKTNVQDDPSLSVIWTSQVGVSPAGDAVVARLGAIPAADGYRENTCAQVEIPFPPVPADATATAFATAARAGAVEALRAADAEFRNLAARAATIDPDDPASNQIDAEFTAAVPAIIDRANAKIRGAVAGALDVARGAQSAQHAADAAAGGWLAAGGSYVRAAASQIQAGNAMPQQTQPSQPDTRGVWRKTVDNVTGVGSCLLDPGKCISDKIVGALRDAGGVAGLLQIDGANPIASMQRLASQLFTLLALMLAILLGLGVLSLTLAGAAGVMMPLTGMFLGAGIPIATLAVMLMIWPPLIIPFAWVFAIGAWLVVVIEALIAAPLWALVHLDPEGEGMGQRTTHGYIFLLNLLFRPAILVIAVTAAGALMSVLAGWGNGFIQSALSAMSASAGGNFLALVVLVGGVVVIYKLNMAIIEFAASLLTTIPTQVFAWLGGQFGSDVGNTAGATAGVGGAMAAAGATVGAGAMGARGLGRGGKKPDDPKSPPTGGEDRKFEGIKSDAEVSSGKSTKSTGAETK</sequence>
<keyword evidence="5" id="KW-1185">Reference proteome</keyword>
<feature type="transmembrane region" description="Helical" evidence="2">
    <location>
        <begin position="605"/>
        <end position="624"/>
    </location>
</feature>
<evidence type="ECO:0000256" key="1">
    <source>
        <dbReference type="SAM" id="MobiDB-lite"/>
    </source>
</evidence>
<dbReference type="RefSeq" id="WP_153116900.1">
    <property type="nucleotide sequence ID" value="NZ_JACIGE010000008.1"/>
</dbReference>
<keyword evidence="3" id="KW-0732">Signal</keyword>
<feature type="transmembrane region" description="Helical" evidence="2">
    <location>
        <begin position="467"/>
        <end position="486"/>
    </location>
</feature>
<feature type="transmembrane region" description="Helical" evidence="2">
    <location>
        <begin position="62"/>
        <end position="80"/>
    </location>
</feature>
<evidence type="ECO:0000313" key="4">
    <source>
        <dbReference type="EMBL" id="MBB4247961.1"/>
    </source>
</evidence>
<feature type="transmembrane region" description="Helical" evidence="2">
    <location>
        <begin position="577"/>
        <end position="598"/>
    </location>
</feature>
<feature type="transmembrane region" description="Helical" evidence="2">
    <location>
        <begin position="492"/>
        <end position="520"/>
    </location>
</feature>
<dbReference type="Proteomes" id="UP000587070">
    <property type="component" value="Unassembled WGS sequence"/>
</dbReference>
<dbReference type="NCBIfam" id="TIGR04346">
    <property type="entry name" value="DotA_TraY"/>
    <property type="match status" value="1"/>
</dbReference>
<gene>
    <name evidence="4" type="ORF">GGD90_002347</name>
</gene>
<feature type="chain" id="PRO_5032761144" description="DotA/TraY family protein" evidence="3">
    <location>
        <begin position="20"/>
        <end position="708"/>
    </location>
</feature>
<accession>A0A840G936</accession>
<keyword evidence="2" id="KW-0812">Transmembrane</keyword>
<dbReference type="OrthoDB" id="7010241at2"/>
<keyword evidence="2" id="KW-1133">Transmembrane helix</keyword>
<feature type="compositionally biased region" description="Basic and acidic residues" evidence="1">
    <location>
        <begin position="668"/>
        <end position="692"/>
    </location>
</feature>
<feature type="transmembrane region" description="Helical" evidence="2">
    <location>
        <begin position="636"/>
        <end position="660"/>
    </location>
</feature>
<evidence type="ECO:0008006" key="6">
    <source>
        <dbReference type="Google" id="ProtNLM"/>
    </source>
</evidence>